<dbReference type="WBParaSite" id="PS1159_v2.g16275.t1">
    <property type="protein sequence ID" value="PS1159_v2.g16275.t1"/>
    <property type="gene ID" value="PS1159_v2.g16275"/>
</dbReference>
<reference evidence="2" key="1">
    <citation type="submission" date="2022-11" db="UniProtKB">
        <authorList>
            <consortium name="WormBaseParasite"/>
        </authorList>
    </citation>
    <scope>IDENTIFICATION</scope>
</reference>
<organism evidence="1 2">
    <name type="scientific">Panagrolaimus sp. PS1159</name>
    <dbReference type="NCBI Taxonomy" id="55785"/>
    <lineage>
        <taxon>Eukaryota</taxon>
        <taxon>Metazoa</taxon>
        <taxon>Ecdysozoa</taxon>
        <taxon>Nematoda</taxon>
        <taxon>Chromadorea</taxon>
        <taxon>Rhabditida</taxon>
        <taxon>Tylenchina</taxon>
        <taxon>Panagrolaimomorpha</taxon>
        <taxon>Panagrolaimoidea</taxon>
        <taxon>Panagrolaimidae</taxon>
        <taxon>Panagrolaimus</taxon>
    </lineage>
</organism>
<sequence>MGKTESSKIKKQEVRLLLISCIIFVAQLLRSAYSYFRPNFETNDELKEILAEMVPLTADICAWSRSISLILLSITTRKAFYYFYFNKETESVFTTSVQVIKPSKTL</sequence>
<accession>A0AC35FCY2</accession>
<name>A0AC35FCY2_9BILA</name>
<dbReference type="Proteomes" id="UP000887580">
    <property type="component" value="Unplaced"/>
</dbReference>
<evidence type="ECO:0000313" key="1">
    <source>
        <dbReference type="Proteomes" id="UP000887580"/>
    </source>
</evidence>
<protein>
    <submittedName>
        <fullName evidence="2">Uncharacterized protein</fullName>
    </submittedName>
</protein>
<evidence type="ECO:0000313" key="2">
    <source>
        <dbReference type="WBParaSite" id="PS1159_v2.g16275.t1"/>
    </source>
</evidence>
<proteinExistence type="predicted"/>